<dbReference type="GO" id="GO:0007030">
    <property type="term" value="P:Golgi organization"/>
    <property type="evidence" value="ECO:0007669"/>
    <property type="project" value="UniProtKB-UniRule"/>
</dbReference>
<keyword evidence="2" id="KW-0813">Transport</keyword>
<keyword evidence="2" id="KW-0445">Lipid transport</keyword>
<dbReference type="GO" id="GO:0005829">
    <property type="term" value="C:cytosol"/>
    <property type="evidence" value="ECO:0007669"/>
    <property type="project" value="GOC"/>
</dbReference>
<dbReference type="OrthoDB" id="203678at2759"/>
<comment type="similarity">
    <text evidence="1 2">Belongs to the VPS51 family.</text>
</comment>
<gene>
    <name evidence="5" type="ORF">BCR44DRAFT_1434790</name>
</gene>
<feature type="compositionally biased region" description="Low complexity" evidence="4">
    <location>
        <begin position="654"/>
        <end position="669"/>
    </location>
</feature>
<feature type="region of interest" description="Disordered" evidence="4">
    <location>
        <begin position="623"/>
        <end position="680"/>
    </location>
</feature>
<keyword evidence="3" id="KW-0175">Coiled coil</keyword>
<dbReference type="Proteomes" id="UP000193411">
    <property type="component" value="Unassembled WGS sequence"/>
</dbReference>
<sequence>MSTLTTPDLSLGDLSGGSSGVASPPQRSAARLLASYYGTAAAQPASPASPGTPSASTPTTARKPDPTDIDSEAFDAEKSLKIILNEKTLAGLIKRDNELILEMKQIDGERKTLVYENYAKLIDASDTIKRMREKVESVESEMAKLSMQVQDITSVAANLHGTFTHRKVQVHQLKSSVALINRLQVLATLPRRLSQSLKDGSYLRVVQFYAASKVTLEKYKHMPLFAKVAADSQTAVANIRTTILGSLSNPGKRSTPLLIEYLKVLVAINQDTPDKLMDLFCESVLSHVSAKVQADEPWVPLLEQSVAQVHDIFVDDTAGTTDKLNMDPPLSAAPPPSATTAPARPKLVATPSRSSVFTVPLSSPHMQSFRARLDDLVAQCFDQWSRRSAALPLDERLAVHKSILADLNQVPRIAPALRTAIAAATRTLIATAVQDLVLDTLQPVTAEIQELAATEPGSESALPERALDVLKQSITTVVERVAKVQVDEGDQEALAVLEAAPVRLIEQALAQHQTDAHSAINAAASLIRIRLAQLVSEGGLRDVLGGQVCDSVAGHAMSACELNLVQWLNHQIRLIETAVAQAGPPAMSQATHPKGVTRAWVTIVCDLDRLVHLIAWVLADPTHSDHTSLDGSDSIRSMRMSSAPGSRMGHHKASNSGSSLQSLGSGTNLHGRGSPSASLTPAERMQLAGVTKLFADRIVFYPRTTDACDRVAVATCLMRAMAKAWVEMVRGATLNKLGFQQLLVDVEYVRAAVRGMAGGLARRDKSTVDLLDEVVTSAYRRCVEPVFLSREVIATILAAAESLQEEADGH</sequence>
<evidence type="ECO:0000256" key="2">
    <source>
        <dbReference type="RuleBase" id="RU368010"/>
    </source>
</evidence>
<evidence type="ECO:0000256" key="4">
    <source>
        <dbReference type="SAM" id="MobiDB-lite"/>
    </source>
</evidence>
<comment type="function">
    <text evidence="2">Acts as component of the GARP complex that is involved in retrograde transport from early and late endosomes to the trans-Golgi network (TGN).</text>
</comment>
<dbReference type="GO" id="GO:1990745">
    <property type="term" value="C:EARP complex"/>
    <property type="evidence" value="ECO:0007669"/>
    <property type="project" value="TreeGrafter"/>
</dbReference>
<feature type="coiled-coil region" evidence="3">
    <location>
        <begin position="121"/>
        <end position="148"/>
    </location>
</feature>
<feature type="region of interest" description="Disordered" evidence="4">
    <location>
        <begin position="41"/>
        <end position="70"/>
    </location>
</feature>
<comment type="subunit">
    <text evidence="2">Component of the Golgi-associated retrograde protein (GARP) complex.</text>
</comment>
<proteinExistence type="inferred from homology"/>
<dbReference type="GO" id="GO:0016020">
    <property type="term" value="C:membrane"/>
    <property type="evidence" value="ECO:0007669"/>
    <property type="project" value="TreeGrafter"/>
</dbReference>
<dbReference type="GO" id="GO:0048193">
    <property type="term" value="P:Golgi vesicle transport"/>
    <property type="evidence" value="ECO:0007669"/>
    <property type="project" value="TreeGrafter"/>
</dbReference>
<dbReference type="GO" id="GO:0000938">
    <property type="term" value="C:GARP complex"/>
    <property type="evidence" value="ECO:0007669"/>
    <property type="project" value="UniProtKB-UniRule"/>
</dbReference>
<evidence type="ECO:0000256" key="1">
    <source>
        <dbReference type="ARBA" id="ARBA00006080"/>
    </source>
</evidence>
<keyword evidence="2" id="KW-0653">Protein transport</keyword>
<keyword evidence="6" id="KW-1185">Reference proteome</keyword>
<keyword evidence="2" id="KW-0333">Golgi apparatus</keyword>
<dbReference type="InterPro" id="IPR014812">
    <property type="entry name" value="Vps51"/>
</dbReference>
<name>A0A1Y2HL60_9FUNG</name>
<dbReference type="EMBL" id="MCFL01000023">
    <property type="protein sequence ID" value="ORZ35306.1"/>
    <property type="molecule type" value="Genomic_DNA"/>
</dbReference>
<dbReference type="GO" id="GO:0042147">
    <property type="term" value="P:retrograde transport, endosome to Golgi"/>
    <property type="evidence" value="ECO:0007669"/>
    <property type="project" value="UniProtKB-UniRule"/>
</dbReference>
<dbReference type="AlphaFoldDB" id="A0A1Y2HL60"/>
<evidence type="ECO:0000313" key="5">
    <source>
        <dbReference type="EMBL" id="ORZ35306.1"/>
    </source>
</evidence>
<reference evidence="5 6" key="1">
    <citation type="submission" date="2016-07" db="EMBL/GenBank/DDBJ databases">
        <title>Pervasive Adenine N6-methylation of Active Genes in Fungi.</title>
        <authorList>
            <consortium name="DOE Joint Genome Institute"/>
            <person name="Mondo S.J."/>
            <person name="Dannebaum R.O."/>
            <person name="Kuo R.C."/>
            <person name="Labutti K."/>
            <person name="Haridas S."/>
            <person name="Kuo A."/>
            <person name="Salamov A."/>
            <person name="Ahrendt S.R."/>
            <person name="Lipzen A."/>
            <person name="Sullivan W."/>
            <person name="Andreopoulos W.B."/>
            <person name="Clum A."/>
            <person name="Lindquist E."/>
            <person name="Daum C."/>
            <person name="Ramamoorthy G.K."/>
            <person name="Gryganskyi A."/>
            <person name="Culley D."/>
            <person name="Magnuson J.K."/>
            <person name="James T.Y."/>
            <person name="O'Malley M.A."/>
            <person name="Stajich J.E."/>
            <person name="Spatafora J.W."/>
            <person name="Visel A."/>
            <person name="Grigoriev I.V."/>
        </authorList>
    </citation>
    <scope>NUCLEOTIDE SEQUENCE [LARGE SCALE GENOMIC DNA]</scope>
    <source>
        <strain evidence="5 6">PL171</strain>
    </source>
</reference>
<evidence type="ECO:0000313" key="6">
    <source>
        <dbReference type="Proteomes" id="UP000193411"/>
    </source>
</evidence>
<dbReference type="PANTHER" id="PTHR15954:SF4">
    <property type="entry name" value="VACUOLAR PROTEIN SORTING-ASSOCIATED PROTEIN 51 HOMOLOG"/>
    <property type="match status" value="1"/>
</dbReference>
<dbReference type="GO" id="GO:0006869">
    <property type="term" value="P:lipid transport"/>
    <property type="evidence" value="ECO:0007669"/>
    <property type="project" value="UniProtKB-UniRule"/>
</dbReference>
<dbReference type="STRING" id="765915.A0A1Y2HL60"/>
<feature type="region of interest" description="Disordered" evidence="4">
    <location>
        <begin position="1"/>
        <end position="26"/>
    </location>
</feature>
<feature type="compositionally biased region" description="Low complexity" evidence="4">
    <location>
        <begin position="41"/>
        <end position="61"/>
    </location>
</feature>
<comment type="caution">
    <text evidence="5">The sequence shown here is derived from an EMBL/GenBank/DDBJ whole genome shotgun (WGS) entry which is preliminary data.</text>
</comment>
<dbReference type="GO" id="GO:0015031">
    <property type="term" value="P:protein transport"/>
    <property type="evidence" value="ECO:0007669"/>
    <property type="project" value="UniProtKB-UniRule"/>
</dbReference>
<comment type="subcellular location">
    <subcellularLocation>
        <location evidence="2">Golgi apparatus</location>
        <location evidence="2">trans-Golgi network</location>
    </subcellularLocation>
</comment>
<dbReference type="GO" id="GO:0032456">
    <property type="term" value="P:endocytic recycling"/>
    <property type="evidence" value="ECO:0007669"/>
    <property type="project" value="TreeGrafter"/>
</dbReference>
<organism evidence="5 6">
    <name type="scientific">Catenaria anguillulae PL171</name>
    <dbReference type="NCBI Taxonomy" id="765915"/>
    <lineage>
        <taxon>Eukaryota</taxon>
        <taxon>Fungi</taxon>
        <taxon>Fungi incertae sedis</taxon>
        <taxon>Blastocladiomycota</taxon>
        <taxon>Blastocladiomycetes</taxon>
        <taxon>Blastocladiales</taxon>
        <taxon>Catenariaceae</taxon>
        <taxon>Catenaria</taxon>
    </lineage>
</organism>
<dbReference type="PANTHER" id="PTHR15954">
    <property type="entry name" value="VACUOLAR PROTEIN SORTING-ASSOCIATED PROTEIN 51 HOMOLOG"/>
    <property type="match status" value="1"/>
</dbReference>
<evidence type="ECO:0000256" key="3">
    <source>
        <dbReference type="SAM" id="Coils"/>
    </source>
</evidence>
<accession>A0A1Y2HL60</accession>
<feature type="compositionally biased region" description="Polar residues" evidence="4">
    <location>
        <begin position="629"/>
        <end position="644"/>
    </location>
</feature>
<feature type="region of interest" description="Disordered" evidence="4">
    <location>
        <begin position="323"/>
        <end position="344"/>
    </location>
</feature>
<protein>
    <recommendedName>
        <fullName evidence="2">Vacuolar protein sorting-associated protein 51 homolog</fullName>
    </recommendedName>
</protein>
<dbReference type="Pfam" id="PF08700">
    <property type="entry name" value="VPS51_Exo84_N"/>
    <property type="match status" value="1"/>
</dbReference>